<protein>
    <recommendedName>
        <fullName evidence="5">Condensin complex subunit 1 C-terminal domain-containing protein</fullName>
    </recommendedName>
</protein>
<dbReference type="GO" id="GO:0019888">
    <property type="term" value="F:protein phosphatase regulator activity"/>
    <property type="evidence" value="ECO:0007669"/>
    <property type="project" value="TreeGrafter"/>
</dbReference>
<dbReference type="InterPro" id="IPR011989">
    <property type="entry name" value="ARM-like"/>
</dbReference>
<organism evidence="3 4">
    <name type="scientific">Stentor coeruleus</name>
    <dbReference type="NCBI Taxonomy" id="5963"/>
    <lineage>
        <taxon>Eukaryota</taxon>
        <taxon>Sar</taxon>
        <taxon>Alveolata</taxon>
        <taxon>Ciliophora</taxon>
        <taxon>Postciliodesmatophora</taxon>
        <taxon>Heterotrichea</taxon>
        <taxon>Heterotrichida</taxon>
        <taxon>Stentoridae</taxon>
        <taxon>Stentor</taxon>
    </lineage>
</organism>
<keyword evidence="4" id="KW-1185">Reference proteome</keyword>
<feature type="repeat" description="HEAT" evidence="2">
    <location>
        <begin position="264"/>
        <end position="302"/>
    </location>
</feature>
<gene>
    <name evidence="3" type="ORF">SteCoe_27891</name>
</gene>
<name>A0A1R2B9E2_9CILI</name>
<dbReference type="GO" id="GO:0005829">
    <property type="term" value="C:cytosol"/>
    <property type="evidence" value="ECO:0007669"/>
    <property type="project" value="TreeGrafter"/>
</dbReference>
<dbReference type="PANTHER" id="PTHR10648">
    <property type="entry name" value="SERINE/THREONINE-PROTEIN PHOSPHATASE PP2A 65 KDA REGULATORY SUBUNIT"/>
    <property type="match status" value="1"/>
</dbReference>
<feature type="repeat" description="HEAT" evidence="2">
    <location>
        <begin position="49"/>
        <end position="84"/>
    </location>
</feature>
<dbReference type="GO" id="GO:0005634">
    <property type="term" value="C:nucleus"/>
    <property type="evidence" value="ECO:0007669"/>
    <property type="project" value="TreeGrafter"/>
</dbReference>
<dbReference type="InterPro" id="IPR016024">
    <property type="entry name" value="ARM-type_fold"/>
</dbReference>
<dbReference type="InterPro" id="IPR021133">
    <property type="entry name" value="HEAT_type_2"/>
</dbReference>
<dbReference type="PROSITE" id="PS50077">
    <property type="entry name" value="HEAT_REPEAT"/>
    <property type="match status" value="2"/>
</dbReference>
<evidence type="ECO:0000313" key="3">
    <source>
        <dbReference type="EMBL" id="OMJ73411.1"/>
    </source>
</evidence>
<dbReference type="PANTHER" id="PTHR10648:SF4">
    <property type="entry name" value="PROTEIN PHOSPHATASE 2 (FORMERLY 2A), REGULATORY SUBUNIT A, BETA ISOFORM-RELATED"/>
    <property type="match status" value="1"/>
</dbReference>
<dbReference type="AlphaFoldDB" id="A0A1R2B9E2"/>
<keyword evidence="1" id="KW-0677">Repeat</keyword>
<dbReference type="GO" id="GO:0000159">
    <property type="term" value="C:protein phosphatase type 2A complex"/>
    <property type="evidence" value="ECO:0007669"/>
    <property type="project" value="TreeGrafter"/>
</dbReference>
<accession>A0A1R2B9E2</accession>
<reference evidence="3 4" key="1">
    <citation type="submission" date="2016-11" db="EMBL/GenBank/DDBJ databases">
        <title>The macronuclear genome of Stentor coeruleus: a giant cell with tiny introns.</title>
        <authorList>
            <person name="Slabodnick M."/>
            <person name="Ruby J.G."/>
            <person name="Reiff S.B."/>
            <person name="Swart E.C."/>
            <person name="Gosai S."/>
            <person name="Prabakaran S."/>
            <person name="Witkowska E."/>
            <person name="Larue G.E."/>
            <person name="Fisher S."/>
            <person name="Freeman R.M."/>
            <person name="Gunawardena J."/>
            <person name="Chu W."/>
            <person name="Stover N.A."/>
            <person name="Gregory B.D."/>
            <person name="Nowacki M."/>
            <person name="Derisi J."/>
            <person name="Roy S.W."/>
            <person name="Marshall W.F."/>
            <person name="Sood P."/>
        </authorList>
    </citation>
    <scope>NUCLEOTIDE SEQUENCE [LARGE SCALE GENOMIC DNA]</scope>
    <source>
        <strain evidence="3">WM001</strain>
    </source>
</reference>
<evidence type="ECO:0000256" key="2">
    <source>
        <dbReference type="PROSITE-ProRule" id="PRU00103"/>
    </source>
</evidence>
<comment type="caution">
    <text evidence="3">The sequence shown here is derived from an EMBL/GenBank/DDBJ whole genome shotgun (WGS) entry which is preliminary data.</text>
</comment>
<dbReference type="SUPFAM" id="SSF48371">
    <property type="entry name" value="ARM repeat"/>
    <property type="match status" value="1"/>
</dbReference>
<evidence type="ECO:0000256" key="1">
    <source>
        <dbReference type="ARBA" id="ARBA00022737"/>
    </source>
</evidence>
<dbReference type="EMBL" id="MPUH01000823">
    <property type="protein sequence ID" value="OMJ73411.1"/>
    <property type="molecule type" value="Genomic_DNA"/>
</dbReference>
<sequence>MEEDTKNLHPVEVLIEELKSEEVNRRVISVKTLNTIAIALGPKLTREELLPYLLELLDDENEVLLALAESLRYLIQSIGGRKYAYVLFDLIEQLLQIDESNIRTTTLESFKQILKQARSPYLAKAVLDLIKRLCTSDKVPAKIAAAFLIPNSLENVKDIKPYIDQFKSLMLCNHPQVRNAAGENLKALVKYEEFAAELLNIATVDQEDSVRLLALEALLICNNVKGLITSVTALFEDDYWKVKQKIAENLASISRFLCGKYDLMLDYFKRIVDDKEIDVRTALCNNISEVFKVVPNNMVEKFLIVLPVLGNDTLQIRIALAQQINKIWPVTGKNQVLSMLIKDLTSTYSSQISLNLIEDIHNMRDLYEDFENTMKSQFELLSKDKSWRVRQNFLNHFPYLVEKLGSGFFLANLKDIFIDLTVDPAFTVRETSSIVIIEIIKNLGKDWFEKEIVNELFNLQHSKNYICRMSYLNLAKEIFKEFIGSKTEERFEKSIFFLLGDVVANVRAYALKALHVVYQCGSLDKQQMIKNSLSILQQDEDSEVRNLALEMF</sequence>
<dbReference type="OrthoDB" id="439265at2759"/>
<proteinExistence type="predicted"/>
<evidence type="ECO:0000313" key="4">
    <source>
        <dbReference type="Proteomes" id="UP000187209"/>
    </source>
</evidence>
<dbReference type="InterPro" id="IPR051023">
    <property type="entry name" value="PP2A_Regulatory_Subunit_A"/>
</dbReference>
<dbReference type="Gene3D" id="1.25.10.10">
    <property type="entry name" value="Leucine-rich Repeat Variant"/>
    <property type="match status" value="1"/>
</dbReference>
<dbReference type="Proteomes" id="UP000187209">
    <property type="component" value="Unassembled WGS sequence"/>
</dbReference>
<evidence type="ECO:0008006" key="5">
    <source>
        <dbReference type="Google" id="ProtNLM"/>
    </source>
</evidence>